<keyword evidence="2" id="KW-0732">Signal</keyword>
<proteinExistence type="predicted"/>
<dbReference type="OrthoDB" id="2284405at2759"/>
<dbReference type="EMBL" id="LSRL02000222">
    <property type="protein sequence ID" value="TDG42543.1"/>
    <property type="molecule type" value="Genomic_DNA"/>
</dbReference>
<evidence type="ECO:0000256" key="1">
    <source>
        <dbReference type="SAM" id="MobiDB-lite"/>
    </source>
</evidence>
<comment type="caution">
    <text evidence="3">The sequence shown here is derived from an EMBL/GenBank/DDBJ whole genome shotgun (WGS) entry which is preliminary data.</text>
</comment>
<sequence length="200" mass="20743">MGHGAWGMQLDVFAIAISVAIVVWHSREAILDDRSPTSSGNESDDSSDVETPLSGDADAVSKTAANELKPEAAASVGGPKSMPASLIYQTETGASTSTAAATAASVVSTASPATAAAPDRNYVYPATSFANIPPDMLRHLIQSGQLQIHAEEDGNQYVTIPLSSTVASYIKGKSTTGASTSYPTSEKSTEKTLSIKQEYD</sequence>
<dbReference type="AlphaFoldDB" id="A0A484B1F7"/>
<feature type="region of interest" description="Disordered" evidence="1">
    <location>
        <begin position="32"/>
        <end position="55"/>
    </location>
</feature>
<feature type="signal peptide" evidence="2">
    <location>
        <begin position="1"/>
        <end position="29"/>
    </location>
</feature>
<gene>
    <name evidence="3" type="ORF">AWZ03_011037</name>
</gene>
<dbReference type="OMA" id="VAIVVWH"/>
<evidence type="ECO:0000313" key="3">
    <source>
        <dbReference type="EMBL" id="TDG42543.1"/>
    </source>
</evidence>
<feature type="region of interest" description="Disordered" evidence="1">
    <location>
        <begin position="173"/>
        <end position="200"/>
    </location>
</feature>
<feature type="chain" id="PRO_5019818133" evidence="2">
    <location>
        <begin position="30"/>
        <end position="200"/>
    </location>
</feature>
<reference evidence="3 4" key="1">
    <citation type="journal article" date="2019" name="J. Hered.">
        <title>An Improved Genome Assembly for Drosophila navojoa, the Basal Species in the mojavensis Cluster.</title>
        <authorList>
            <person name="Vanderlinde T."/>
            <person name="Dupim E.G."/>
            <person name="Nazario-Yepiz N.O."/>
            <person name="Carvalho A.B."/>
        </authorList>
    </citation>
    <scope>NUCLEOTIDE SEQUENCE [LARGE SCALE GENOMIC DNA]</scope>
    <source>
        <strain evidence="3">Navoj_Jal97</strain>
        <tissue evidence="3">Whole organism</tissue>
    </source>
</reference>
<protein>
    <submittedName>
        <fullName evidence="3">Uncharacterized protein</fullName>
    </submittedName>
</protein>
<keyword evidence="4" id="KW-1185">Reference proteome</keyword>
<evidence type="ECO:0000313" key="4">
    <source>
        <dbReference type="Proteomes" id="UP000295192"/>
    </source>
</evidence>
<evidence type="ECO:0000256" key="2">
    <source>
        <dbReference type="SAM" id="SignalP"/>
    </source>
</evidence>
<dbReference type="Proteomes" id="UP000295192">
    <property type="component" value="Unassembled WGS sequence"/>
</dbReference>
<name>A0A484B1F7_DRONA</name>
<accession>A0A484B1F7</accession>
<organism evidence="3 4">
    <name type="scientific">Drosophila navojoa</name>
    <name type="common">Fruit fly</name>
    <dbReference type="NCBI Taxonomy" id="7232"/>
    <lineage>
        <taxon>Eukaryota</taxon>
        <taxon>Metazoa</taxon>
        <taxon>Ecdysozoa</taxon>
        <taxon>Arthropoda</taxon>
        <taxon>Hexapoda</taxon>
        <taxon>Insecta</taxon>
        <taxon>Pterygota</taxon>
        <taxon>Neoptera</taxon>
        <taxon>Endopterygota</taxon>
        <taxon>Diptera</taxon>
        <taxon>Brachycera</taxon>
        <taxon>Muscomorpha</taxon>
        <taxon>Ephydroidea</taxon>
        <taxon>Drosophilidae</taxon>
        <taxon>Drosophila</taxon>
    </lineage>
</organism>